<evidence type="ECO:0000256" key="1">
    <source>
        <dbReference type="SAM" id="MobiDB-lite"/>
    </source>
</evidence>
<name>A0ABR3RPP3_9PLEO</name>
<dbReference type="EMBL" id="JAKJXO020000004">
    <property type="protein sequence ID" value="KAL1606401.1"/>
    <property type="molecule type" value="Genomic_DNA"/>
</dbReference>
<keyword evidence="4" id="KW-1185">Reference proteome</keyword>
<keyword evidence="2" id="KW-0732">Signal</keyword>
<feature type="signal peptide" evidence="2">
    <location>
        <begin position="1"/>
        <end position="19"/>
    </location>
</feature>
<proteinExistence type="predicted"/>
<reference evidence="3 4" key="1">
    <citation type="submission" date="2024-02" db="EMBL/GenBank/DDBJ databases">
        <title>De novo assembly and annotation of 12 fungi associated with fruit tree decline syndrome in Ontario, Canada.</title>
        <authorList>
            <person name="Sulman M."/>
            <person name="Ellouze W."/>
            <person name="Ilyukhin E."/>
        </authorList>
    </citation>
    <scope>NUCLEOTIDE SEQUENCE [LARGE SCALE GENOMIC DNA]</scope>
    <source>
        <strain evidence="3 4">M42-189</strain>
    </source>
</reference>
<feature type="compositionally biased region" description="Acidic residues" evidence="1">
    <location>
        <begin position="171"/>
        <end position="192"/>
    </location>
</feature>
<organism evidence="3 4">
    <name type="scientific">Paraconiothyrium brasiliense</name>
    <dbReference type="NCBI Taxonomy" id="300254"/>
    <lineage>
        <taxon>Eukaryota</taxon>
        <taxon>Fungi</taxon>
        <taxon>Dikarya</taxon>
        <taxon>Ascomycota</taxon>
        <taxon>Pezizomycotina</taxon>
        <taxon>Dothideomycetes</taxon>
        <taxon>Pleosporomycetidae</taxon>
        <taxon>Pleosporales</taxon>
        <taxon>Massarineae</taxon>
        <taxon>Didymosphaeriaceae</taxon>
        <taxon>Paraconiothyrium</taxon>
    </lineage>
</organism>
<comment type="caution">
    <text evidence="3">The sequence shown here is derived from an EMBL/GenBank/DDBJ whole genome shotgun (WGS) entry which is preliminary data.</text>
</comment>
<evidence type="ECO:0000256" key="2">
    <source>
        <dbReference type="SAM" id="SignalP"/>
    </source>
</evidence>
<protein>
    <submittedName>
        <fullName evidence="3">Uncharacterized protein</fullName>
    </submittedName>
</protein>
<feature type="chain" id="PRO_5045477614" evidence="2">
    <location>
        <begin position="20"/>
        <end position="192"/>
    </location>
</feature>
<dbReference type="Proteomes" id="UP001521785">
    <property type="component" value="Unassembled WGS sequence"/>
</dbReference>
<gene>
    <name evidence="3" type="ORF">SLS60_003804</name>
</gene>
<sequence length="192" mass="21667">MKTLLLTVATIANALGVQAIVASSRRSSPSGENITEAIRPFLEGPGLALCNDVVYANSSEVLYYESPSYTFQIHRQQYTDTIENCKAAFDSIMNECVVEEQVLGVTAIVNKIGYEIYHTELRERDIMGDPEMDEWLQSLEGRGLEEDDDADDEDDEDQDEDEEPEGHGINEDDYEDEDEIRDDDEDEDEALK</sequence>
<feature type="compositionally biased region" description="Acidic residues" evidence="1">
    <location>
        <begin position="145"/>
        <end position="164"/>
    </location>
</feature>
<feature type="region of interest" description="Disordered" evidence="1">
    <location>
        <begin position="137"/>
        <end position="192"/>
    </location>
</feature>
<accession>A0ABR3RPP3</accession>
<evidence type="ECO:0000313" key="4">
    <source>
        <dbReference type="Proteomes" id="UP001521785"/>
    </source>
</evidence>
<evidence type="ECO:0000313" key="3">
    <source>
        <dbReference type="EMBL" id="KAL1606401.1"/>
    </source>
</evidence>